<accession>A0A1I6TB47</accession>
<gene>
    <name evidence="1" type="ORF">SAMN05192570_3079</name>
</gene>
<reference evidence="2" key="1">
    <citation type="submission" date="2016-10" db="EMBL/GenBank/DDBJ databases">
        <authorList>
            <person name="Varghese N."/>
            <person name="Submissions S."/>
        </authorList>
    </citation>
    <scope>NUCLEOTIDE SEQUENCE [LARGE SCALE GENOMIC DNA]</scope>
    <source>
        <strain evidence="2">CGMCC 1.10683</strain>
    </source>
</reference>
<organism evidence="1 2">
    <name type="scientific">Brevundimonas viscosa</name>
    <dbReference type="NCBI Taxonomy" id="871741"/>
    <lineage>
        <taxon>Bacteria</taxon>
        <taxon>Pseudomonadati</taxon>
        <taxon>Pseudomonadota</taxon>
        <taxon>Alphaproteobacteria</taxon>
        <taxon>Caulobacterales</taxon>
        <taxon>Caulobacteraceae</taxon>
        <taxon>Brevundimonas</taxon>
    </lineage>
</organism>
<sequence length="151" mass="16087">MTGARLVTVKSGLARQLSRPGGRSLADAERLADAALQTHRTDAFDELGRLVAQLETACTTRSPEDRVRAYALGASIVDLAGFFDTGPFYDAAYSLCDLIDRSRDSPLWSWDAVQVHVQALRLLHLAGLGNAGPDAAGLVAGLRRVVAAILD</sequence>
<evidence type="ECO:0008006" key="3">
    <source>
        <dbReference type="Google" id="ProtNLM"/>
    </source>
</evidence>
<evidence type="ECO:0000313" key="2">
    <source>
        <dbReference type="Proteomes" id="UP000198788"/>
    </source>
</evidence>
<dbReference type="STRING" id="871741.SAMN05192570_3079"/>
<dbReference type="AlphaFoldDB" id="A0A1I6TB47"/>
<dbReference type="Proteomes" id="UP000198788">
    <property type="component" value="Unassembled WGS sequence"/>
</dbReference>
<name>A0A1I6TB47_9CAUL</name>
<evidence type="ECO:0000313" key="1">
    <source>
        <dbReference type="EMBL" id="SFS86338.1"/>
    </source>
</evidence>
<dbReference type="EMBL" id="FOZV01000009">
    <property type="protein sequence ID" value="SFS86338.1"/>
    <property type="molecule type" value="Genomic_DNA"/>
</dbReference>
<protein>
    <recommendedName>
        <fullName evidence="3">Chemotaxis protein CheE</fullName>
    </recommendedName>
</protein>
<keyword evidence="2" id="KW-1185">Reference proteome</keyword>
<proteinExistence type="predicted"/>